<evidence type="ECO:0000313" key="24">
    <source>
        <dbReference type="Proteomes" id="UP000030003"/>
    </source>
</evidence>
<name>A0A0A0MC32_9GAMM</name>
<dbReference type="Pfam" id="PF04389">
    <property type="entry name" value="Peptidase_M28"/>
    <property type="match status" value="1"/>
</dbReference>
<dbReference type="AlphaFoldDB" id="A0A0A0MC32"/>
<evidence type="ECO:0000256" key="13">
    <source>
        <dbReference type="ARBA" id="ARBA00022833"/>
    </source>
</evidence>
<evidence type="ECO:0000256" key="8">
    <source>
        <dbReference type="ARBA" id="ARBA00022670"/>
    </source>
</evidence>
<protein>
    <recommendedName>
        <fullName evidence="5">Carboxypeptidase Q</fullName>
    </recommendedName>
    <alternativeName>
        <fullName evidence="20">Plasma glutamate carboxypeptidase</fullName>
    </alternativeName>
</protein>
<dbReference type="STRING" id="1385515.GCA_000423325_00109"/>
<evidence type="ECO:0000256" key="2">
    <source>
        <dbReference type="ARBA" id="ARBA00004371"/>
    </source>
</evidence>
<evidence type="ECO:0000256" key="9">
    <source>
        <dbReference type="ARBA" id="ARBA00022723"/>
    </source>
</evidence>
<proteinExistence type="predicted"/>
<evidence type="ECO:0000256" key="18">
    <source>
        <dbReference type="ARBA" id="ARBA00023228"/>
    </source>
</evidence>
<dbReference type="PANTHER" id="PTHR12053:SF3">
    <property type="entry name" value="CARBOXYPEPTIDASE Q"/>
    <property type="match status" value="1"/>
</dbReference>
<dbReference type="GO" id="GO:0046872">
    <property type="term" value="F:metal ion binding"/>
    <property type="evidence" value="ECO:0007669"/>
    <property type="project" value="UniProtKB-KW"/>
</dbReference>
<evidence type="ECO:0000256" key="16">
    <source>
        <dbReference type="ARBA" id="ARBA00023145"/>
    </source>
</evidence>
<evidence type="ECO:0000256" key="1">
    <source>
        <dbReference type="ARBA" id="ARBA00004240"/>
    </source>
</evidence>
<dbReference type="InterPro" id="IPR007484">
    <property type="entry name" value="Peptidase_M28"/>
</dbReference>
<sequence length="530" mass="58877">MFKRCALVLCLASSGVVMAQEPVDLDMVSKIRQEAFHRSQVMDTFSHLTENIGARLTNSPQMAEANAWTRGKFNEWGLANVHDDAFEDFGRGWEFSTASVEMLSERVQPLHALPKAWTPGTSGPVEGELVHVEIKKLEDIEKYRGKLGGKILLLGEAREYKRGEEPDSHRHDATSLEGLQQFTIPGSAAADRAKRVKDYSERQELARAVNTFFAEEGALASISISSWDNGIIRVAGGGSRKAGEPVGIPELAMIAEHFNPLVRALEREDTVRLRVNVDARFLHEENQPGYNTIAEIPGRGRKANEIVMLGAHMDSWHTGTGAADNAAGVAVMMEAMRILKAVGAQPDRTIRVALWSGEEQGLIGSQDYVARHFAAYPEPTDPAQKALPASLREPTGPLQKKPDYDRFSVYFNMDNGSGRFRGIYAQENLAAMPVFEAWLKPFHDVGATTVATRNTGSTDHIAFDRVGLPGFQFIQDRLDYFTNVHHTHLDTWDHIEPEDLKQAAAIVASFAWHAATREEKMPRKRLLEQD</sequence>
<keyword evidence="8" id="KW-0645">Protease</keyword>
<organism evidence="23 24">
    <name type="scientific">Lysobacter defluvii IMMIB APB-9 = DSM 18482</name>
    <dbReference type="NCBI Taxonomy" id="1385515"/>
    <lineage>
        <taxon>Bacteria</taxon>
        <taxon>Pseudomonadati</taxon>
        <taxon>Pseudomonadota</taxon>
        <taxon>Gammaproteobacteria</taxon>
        <taxon>Lysobacterales</taxon>
        <taxon>Lysobacteraceae</taxon>
        <taxon>Novilysobacter</taxon>
    </lineage>
</organism>
<keyword evidence="17" id="KW-0325">Glycoprotein</keyword>
<dbReference type="SUPFAM" id="SSF53187">
    <property type="entry name" value="Zn-dependent exopeptidases"/>
    <property type="match status" value="1"/>
</dbReference>
<evidence type="ECO:0000256" key="15">
    <source>
        <dbReference type="ARBA" id="ARBA00023049"/>
    </source>
</evidence>
<dbReference type="GO" id="GO:0070573">
    <property type="term" value="F:metallodipeptidase activity"/>
    <property type="evidence" value="ECO:0007669"/>
    <property type="project" value="InterPro"/>
</dbReference>
<evidence type="ECO:0000256" key="14">
    <source>
        <dbReference type="ARBA" id="ARBA00023034"/>
    </source>
</evidence>
<dbReference type="Proteomes" id="UP000030003">
    <property type="component" value="Unassembled WGS sequence"/>
</dbReference>
<gene>
    <name evidence="23" type="ORF">N791_02690</name>
</gene>
<dbReference type="Gene3D" id="3.40.630.10">
    <property type="entry name" value="Zn peptidases"/>
    <property type="match status" value="2"/>
</dbReference>
<evidence type="ECO:0000256" key="3">
    <source>
        <dbReference type="ARBA" id="ARBA00004555"/>
    </source>
</evidence>
<evidence type="ECO:0000256" key="6">
    <source>
        <dbReference type="ARBA" id="ARBA00022525"/>
    </source>
</evidence>
<dbReference type="InterPro" id="IPR039866">
    <property type="entry name" value="CPQ"/>
</dbReference>
<evidence type="ECO:0000256" key="19">
    <source>
        <dbReference type="ARBA" id="ARBA00025833"/>
    </source>
</evidence>
<comment type="caution">
    <text evidence="23">The sequence shown here is derived from an EMBL/GenBank/DDBJ whole genome shotgun (WGS) entry which is preliminary data.</text>
</comment>
<evidence type="ECO:0000256" key="20">
    <source>
        <dbReference type="ARBA" id="ARBA00033328"/>
    </source>
</evidence>
<evidence type="ECO:0000256" key="17">
    <source>
        <dbReference type="ARBA" id="ARBA00023180"/>
    </source>
</evidence>
<keyword evidence="16" id="KW-0865">Zymogen</keyword>
<keyword evidence="7" id="KW-0121">Carboxypeptidase</keyword>
<keyword evidence="11" id="KW-0378">Hydrolase</keyword>
<keyword evidence="12" id="KW-0256">Endoplasmic reticulum</keyword>
<reference evidence="23 24" key="1">
    <citation type="submission" date="2013-08" db="EMBL/GenBank/DDBJ databases">
        <title>Genomic analysis of Lysobacter defluvii.</title>
        <authorList>
            <person name="Wang Q."/>
            <person name="Wang G."/>
        </authorList>
    </citation>
    <scope>NUCLEOTIDE SEQUENCE [LARGE SCALE GENOMIC DNA]</scope>
    <source>
        <strain evidence="23 24">IMMIB APB-9</strain>
    </source>
</reference>
<evidence type="ECO:0000256" key="7">
    <source>
        <dbReference type="ARBA" id="ARBA00022645"/>
    </source>
</evidence>
<keyword evidence="15" id="KW-0482">Metalloprotease</keyword>
<keyword evidence="14" id="KW-0333">Golgi apparatus</keyword>
<evidence type="ECO:0000256" key="21">
    <source>
        <dbReference type="SAM" id="SignalP"/>
    </source>
</evidence>
<keyword evidence="9" id="KW-0479">Metal-binding</keyword>
<comment type="subunit">
    <text evidence="19">Homodimer. The monomeric form is inactive while the homodimer is active.</text>
</comment>
<dbReference type="OrthoDB" id="9769665at2"/>
<feature type="chain" id="PRO_5001973480" description="Carboxypeptidase Q" evidence="21">
    <location>
        <begin position="20"/>
        <end position="530"/>
    </location>
</feature>
<dbReference type="CDD" id="cd08015">
    <property type="entry name" value="M28_like"/>
    <property type="match status" value="1"/>
</dbReference>
<feature type="domain" description="Peptidase M28" evidence="22">
    <location>
        <begin position="291"/>
        <end position="510"/>
    </location>
</feature>
<dbReference type="PANTHER" id="PTHR12053">
    <property type="entry name" value="PROTEASE FAMILY M28 PLASMA GLUTAMATE CARBOXYPEPTIDASE-RELATED"/>
    <property type="match status" value="1"/>
</dbReference>
<evidence type="ECO:0000256" key="4">
    <source>
        <dbReference type="ARBA" id="ARBA00004613"/>
    </source>
</evidence>
<evidence type="ECO:0000256" key="10">
    <source>
        <dbReference type="ARBA" id="ARBA00022729"/>
    </source>
</evidence>
<dbReference type="eggNOG" id="COG2234">
    <property type="taxonomic scope" value="Bacteria"/>
</dbReference>
<comment type="subcellular location">
    <subcellularLocation>
        <location evidence="1">Endoplasmic reticulum</location>
    </subcellularLocation>
    <subcellularLocation>
        <location evidence="3">Golgi apparatus</location>
    </subcellularLocation>
    <subcellularLocation>
        <location evidence="2">Lysosome</location>
    </subcellularLocation>
    <subcellularLocation>
        <location evidence="4">Secreted</location>
    </subcellularLocation>
</comment>
<dbReference type="GO" id="GO:0006508">
    <property type="term" value="P:proteolysis"/>
    <property type="evidence" value="ECO:0007669"/>
    <property type="project" value="UniProtKB-KW"/>
</dbReference>
<accession>A0A0A0MC32</accession>
<feature type="signal peptide" evidence="21">
    <location>
        <begin position="1"/>
        <end position="19"/>
    </location>
</feature>
<dbReference type="GO" id="GO:0004180">
    <property type="term" value="F:carboxypeptidase activity"/>
    <property type="evidence" value="ECO:0007669"/>
    <property type="project" value="UniProtKB-KW"/>
</dbReference>
<keyword evidence="10 21" id="KW-0732">Signal</keyword>
<dbReference type="GO" id="GO:0005764">
    <property type="term" value="C:lysosome"/>
    <property type="evidence" value="ECO:0007669"/>
    <property type="project" value="UniProtKB-SubCell"/>
</dbReference>
<keyword evidence="18" id="KW-0458">Lysosome</keyword>
<dbReference type="RefSeq" id="WP_052106506.1">
    <property type="nucleotide sequence ID" value="NZ_AUHT01000004.1"/>
</dbReference>
<evidence type="ECO:0000313" key="23">
    <source>
        <dbReference type="EMBL" id="KGO99616.1"/>
    </source>
</evidence>
<dbReference type="GO" id="GO:0005576">
    <property type="term" value="C:extracellular region"/>
    <property type="evidence" value="ECO:0007669"/>
    <property type="project" value="UniProtKB-SubCell"/>
</dbReference>
<dbReference type="EMBL" id="AVBH01000008">
    <property type="protein sequence ID" value="KGO99616.1"/>
    <property type="molecule type" value="Genomic_DNA"/>
</dbReference>
<evidence type="ECO:0000259" key="22">
    <source>
        <dbReference type="Pfam" id="PF04389"/>
    </source>
</evidence>
<keyword evidence="13" id="KW-0862">Zinc</keyword>
<evidence type="ECO:0000256" key="5">
    <source>
        <dbReference type="ARBA" id="ARBA00014116"/>
    </source>
</evidence>
<keyword evidence="24" id="KW-1185">Reference proteome</keyword>
<keyword evidence="6" id="KW-0964">Secreted</keyword>
<evidence type="ECO:0000256" key="12">
    <source>
        <dbReference type="ARBA" id="ARBA00022824"/>
    </source>
</evidence>
<evidence type="ECO:0000256" key="11">
    <source>
        <dbReference type="ARBA" id="ARBA00022801"/>
    </source>
</evidence>